<sequence length="254" mass="28189">MRFIPTSAAIVESLKKQAKKLQRNGGGKHADLLDRVAKGAGYQHWHHVSICLKQTETKSGVEALHLDCDIILRAAREGVEKVIVTNAGELPVPLVMFACQQDAWLLDPDESLVLCLMFQGEEQERHFEDSPRQIRIGWDGTYAFNGEAFVVATEHPTVGTRVILGYPLEELRRWIDKAQAYGKRFDTSIGQDDAIDLTPDLVARLIAEGWEVKSIEEGRRGGARFSPSRKSLVYPPQISDNDDGLEPAAPSVGM</sequence>
<dbReference type="Proteomes" id="UP000518288">
    <property type="component" value="Unassembled WGS sequence"/>
</dbReference>
<accession>A0A7Y9QX48</accession>
<evidence type="ECO:0000256" key="1">
    <source>
        <dbReference type="SAM" id="MobiDB-lite"/>
    </source>
</evidence>
<reference evidence="2 3" key="1">
    <citation type="submission" date="2020-07" db="EMBL/GenBank/DDBJ databases">
        <title>Genomic Encyclopedia of Archaeal and Bacterial Type Strains, Phase II (KMG-II): from individual species to whole genera.</title>
        <authorList>
            <person name="Goeker M."/>
        </authorList>
    </citation>
    <scope>NUCLEOTIDE SEQUENCE [LARGE SCALE GENOMIC DNA]</scope>
    <source>
        <strain evidence="2 3">DSM 21226</strain>
    </source>
</reference>
<evidence type="ECO:0000313" key="2">
    <source>
        <dbReference type="EMBL" id="NYG33051.1"/>
    </source>
</evidence>
<dbReference type="RefSeq" id="WP_179633861.1">
    <property type="nucleotide sequence ID" value="NZ_JACCFH010000001.1"/>
</dbReference>
<comment type="caution">
    <text evidence="2">The sequence shown here is derived from an EMBL/GenBank/DDBJ whole genome shotgun (WGS) entry which is preliminary data.</text>
</comment>
<feature type="region of interest" description="Disordered" evidence="1">
    <location>
        <begin position="221"/>
        <end position="254"/>
    </location>
</feature>
<organism evidence="2 3">
    <name type="scientific">Sphaerotilus montanus</name>
    <dbReference type="NCBI Taxonomy" id="522889"/>
    <lineage>
        <taxon>Bacteria</taxon>
        <taxon>Pseudomonadati</taxon>
        <taxon>Pseudomonadota</taxon>
        <taxon>Betaproteobacteria</taxon>
        <taxon>Burkholderiales</taxon>
        <taxon>Sphaerotilaceae</taxon>
        <taxon>Sphaerotilus</taxon>
    </lineage>
</organism>
<dbReference type="AlphaFoldDB" id="A0A7Y9QX48"/>
<protein>
    <submittedName>
        <fullName evidence="2">Uncharacterized protein</fullName>
    </submittedName>
</protein>
<gene>
    <name evidence="2" type="ORF">BDD16_002037</name>
</gene>
<name>A0A7Y9QX48_9BURK</name>
<evidence type="ECO:0000313" key="3">
    <source>
        <dbReference type="Proteomes" id="UP000518288"/>
    </source>
</evidence>
<proteinExistence type="predicted"/>
<keyword evidence="3" id="KW-1185">Reference proteome</keyword>
<dbReference type="EMBL" id="JACCFH010000001">
    <property type="protein sequence ID" value="NYG33051.1"/>
    <property type="molecule type" value="Genomic_DNA"/>
</dbReference>